<dbReference type="GO" id="GO:0008270">
    <property type="term" value="F:zinc ion binding"/>
    <property type="evidence" value="ECO:0007669"/>
    <property type="project" value="UniProtKB-KW"/>
</dbReference>
<evidence type="ECO:0000256" key="5">
    <source>
        <dbReference type="SAM" id="Phobius"/>
    </source>
</evidence>
<evidence type="ECO:0000256" key="4">
    <source>
        <dbReference type="SAM" id="MobiDB-lite"/>
    </source>
</evidence>
<proteinExistence type="predicted"/>
<sequence length="205" mass="22462">MGASARDGDDAGDGVRDDGDDANDANDEEEEEEDFVGACRVCLFDVTREDIRDARAVRLGCACVSGVVHVDAECLEAWVLRAPRKSADCEICLERMTNVPTRAELRKERRLRREKYRARTVSSSSSASARDDDARDDDARARDLEIGAERIGDVSRGERCCLYACAPLACAYAIVHAFCAHRSCVFAFILLAIGVAVLTRVSILL</sequence>
<feature type="compositionally biased region" description="Low complexity" evidence="4">
    <location>
        <begin position="119"/>
        <end position="128"/>
    </location>
</feature>
<dbReference type="Gene3D" id="3.30.40.10">
    <property type="entry name" value="Zinc/RING finger domain, C3HC4 (zinc finger)"/>
    <property type="match status" value="1"/>
</dbReference>
<feature type="compositionally biased region" description="Acidic residues" evidence="4">
    <location>
        <begin position="18"/>
        <end position="31"/>
    </location>
</feature>
<keyword evidence="2" id="KW-0863">Zinc-finger</keyword>
<keyword evidence="5" id="KW-1133">Transmembrane helix</keyword>
<evidence type="ECO:0000313" key="7">
    <source>
        <dbReference type="EMBL" id="ABO98820.1"/>
    </source>
</evidence>
<feature type="domain" description="RING-CH-type" evidence="6">
    <location>
        <begin position="39"/>
        <end position="92"/>
    </location>
</feature>
<evidence type="ECO:0000256" key="1">
    <source>
        <dbReference type="ARBA" id="ARBA00022723"/>
    </source>
</evidence>
<keyword evidence="5" id="KW-0812">Transmembrane</keyword>
<accession>A4S506</accession>
<dbReference type="EMBL" id="CP000591">
    <property type="protein sequence ID" value="ABO98820.1"/>
    <property type="molecule type" value="Genomic_DNA"/>
</dbReference>
<evidence type="ECO:0000313" key="8">
    <source>
        <dbReference type="Proteomes" id="UP000001568"/>
    </source>
</evidence>
<protein>
    <recommendedName>
        <fullName evidence="6">RING-CH-type domain-containing protein</fullName>
    </recommendedName>
</protein>
<dbReference type="AlphaFoldDB" id="A4S506"/>
<dbReference type="RefSeq" id="XP_001420527.1">
    <property type="nucleotide sequence ID" value="XM_001420490.1"/>
</dbReference>
<dbReference type="HOGENOM" id="CLU_1339461_0_0_1"/>
<keyword evidence="1" id="KW-0479">Metal-binding</keyword>
<organism evidence="7 8">
    <name type="scientific">Ostreococcus lucimarinus (strain CCE9901)</name>
    <dbReference type="NCBI Taxonomy" id="436017"/>
    <lineage>
        <taxon>Eukaryota</taxon>
        <taxon>Viridiplantae</taxon>
        <taxon>Chlorophyta</taxon>
        <taxon>Mamiellophyceae</taxon>
        <taxon>Mamiellales</taxon>
        <taxon>Bathycoccaceae</taxon>
        <taxon>Ostreococcus</taxon>
    </lineage>
</organism>
<name>A4S506_OSTLU</name>
<dbReference type="Proteomes" id="UP000001568">
    <property type="component" value="Chromosome 11"/>
</dbReference>
<evidence type="ECO:0000259" key="6">
    <source>
        <dbReference type="Pfam" id="PF12906"/>
    </source>
</evidence>
<keyword evidence="3" id="KW-0862">Zinc</keyword>
<dbReference type="InterPro" id="IPR013083">
    <property type="entry name" value="Znf_RING/FYVE/PHD"/>
</dbReference>
<gene>
    <name evidence="7" type="ORF">OSTLU_26594</name>
</gene>
<feature type="transmembrane region" description="Helical" evidence="5">
    <location>
        <begin position="185"/>
        <end position="203"/>
    </location>
</feature>
<evidence type="ECO:0000256" key="2">
    <source>
        <dbReference type="ARBA" id="ARBA00022771"/>
    </source>
</evidence>
<dbReference type="InterPro" id="IPR011016">
    <property type="entry name" value="Znf_RING-CH"/>
</dbReference>
<dbReference type="KEGG" id="olu:OSTLU_26594"/>
<reference evidence="7 8" key="1">
    <citation type="journal article" date="2007" name="Proc. Natl. Acad. Sci. U.S.A.">
        <title>The tiny eukaryote Ostreococcus provides genomic insights into the paradox of plankton speciation.</title>
        <authorList>
            <person name="Palenik B."/>
            <person name="Grimwood J."/>
            <person name="Aerts A."/>
            <person name="Rouze P."/>
            <person name="Salamov A."/>
            <person name="Putnam N."/>
            <person name="Dupont C."/>
            <person name="Jorgensen R."/>
            <person name="Derelle E."/>
            <person name="Rombauts S."/>
            <person name="Zhou K."/>
            <person name="Otillar R."/>
            <person name="Merchant S.S."/>
            <person name="Podell S."/>
            <person name="Gaasterland T."/>
            <person name="Napoli C."/>
            <person name="Gendler K."/>
            <person name="Manuell A."/>
            <person name="Tai V."/>
            <person name="Vallon O."/>
            <person name="Piganeau G."/>
            <person name="Jancek S."/>
            <person name="Heijde M."/>
            <person name="Jabbari K."/>
            <person name="Bowler C."/>
            <person name="Lohr M."/>
            <person name="Robbens S."/>
            <person name="Werner G."/>
            <person name="Dubchak I."/>
            <person name="Pazour G.J."/>
            <person name="Ren Q."/>
            <person name="Paulsen I."/>
            <person name="Delwiche C."/>
            <person name="Schmutz J."/>
            <person name="Rokhsar D."/>
            <person name="Van de Peer Y."/>
            <person name="Moreau H."/>
            <person name="Grigoriev I.V."/>
        </authorList>
    </citation>
    <scope>NUCLEOTIDE SEQUENCE [LARGE SCALE GENOMIC DNA]</scope>
    <source>
        <strain evidence="7 8">CCE9901</strain>
    </source>
</reference>
<dbReference type="Pfam" id="PF12906">
    <property type="entry name" value="RINGv"/>
    <property type="match status" value="1"/>
</dbReference>
<feature type="region of interest" description="Disordered" evidence="4">
    <location>
        <begin position="1"/>
        <end position="31"/>
    </location>
</feature>
<keyword evidence="5" id="KW-0472">Membrane</keyword>
<keyword evidence="8" id="KW-1185">Reference proteome</keyword>
<feature type="compositionally biased region" description="Basic and acidic residues" evidence="4">
    <location>
        <begin position="1"/>
        <end position="17"/>
    </location>
</feature>
<dbReference type="GeneID" id="5004414"/>
<dbReference type="OrthoDB" id="435038at2759"/>
<dbReference type="Gramene" id="ABO98820">
    <property type="protein sequence ID" value="ABO98820"/>
    <property type="gene ID" value="OSTLU_26594"/>
</dbReference>
<evidence type="ECO:0000256" key="3">
    <source>
        <dbReference type="ARBA" id="ARBA00022833"/>
    </source>
</evidence>
<feature type="region of interest" description="Disordered" evidence="4">
    <location>
        <begin position="117"/>
        <end position="136"/>
    </location>
</feature>